<organism evidence="2 3">
    <name type="scientific">Kosakonia cowanii JCM 10956 = DSM 18146</name>
    <dbReference type="NCBI Taxonomy" id="1300165"/>
    <lineage>
        <taxon>Bacteria</taxon>
        <taxon>Pseudomonadati</taxon>
        <taxon>Pseudomonadota</taxon>
        <taxon>Gammaproteobacteria</taxon>
        <taxon>Enterobacterales</taxon>
        <taxon>Enterobacteriaceae</taxon>
        <taxon>Kosakonia</taxon>
    </lineage>
</organism>
<gene>
    <name evidence="2" type="ORF">BWI95_22550</name>
</gene>
<dbReference type="InterPro" id="IPR003615">
    <property type="entry name" value="HNH_nuc"/>
</dbReference>
<accession>A0A830ZB87</accession>
<dbReference type="KEGG" id="kco:BWI95_22550"/>
<dbReference type="Gene3D" id="1.10.30.50">
    <property type="match status" value="2"/>
</dbReference>
<dbReference type="EMBL" id="CP019446">
    <property type="protein sequence ID" value="APZ07823.1"/>
    <property type="molecule type" value="Genomic_DNA"/>
</dbReference>
<reference evidence="2 3" key="1">
    <citation type="submission" date="2017-01" db="EMBL/GenBank/DDBJ databases">
        <authorList>
            <person name="Cao J.-M."/>
        </authorList>
    </citation>
    <scope>NUCLEOTIDE SEQUENCE [LARGE SCALE GENOMIC DNA]</scope>
    <source>
        <strain evidence="2 3">888-76</strain>
        <plasmid evidence="2 3">p888-76-1</plasmid>
    </source>
</reference>
<proteinExistence type="predicted"/>
<evidence type="ECO:0000313" key="2">
    <source>
        <dbReference type="EMBL" id="APZ07823.1"/>
    </source>
</evidence>
<sequence>MDNQPDQQFTEIERKGYLNKLAFFFEEKKTMSLCPYCNEPIDPEHAAVDHIIPFKTYARYQFLTDSKKSVYTVLDEDVFNDENFCLCCNGCNTSKGNRLDKDIIRNAITNCEARGVDTTNFINSLKIAEDIIHKLPIYISLYCTVGCYWEIVSGAVSPEAVVAKLIDNPTYTSFRERTEDVDITEVVQWLSQIRCIPGTDEIQGRGMQTGLTKFEHLWTYRTPPQPKIKGIPVYVFNNPENKESGKYIEPVIFYENSLLNVLNNFHKILELTQKKQEIFYSDSTPERVGKDDLSSVEAHLRDRIFPDSFSVEDDRLKEAYEYPHESKSTREKISKSLTKATAEKNRANVKQNRLMGGKDLRKYLATRQGFTEDGVLLYHCCYYCLGFYPAQSFQIDHIDPTIKKKKFHESINLLAVCQGCNNSKRANKLNLDFLDDRVERRLKRTNVSGLEDLIITSSLCKNSKIDIVKGIQAYVLKKHIVVQEGTGPFAVNKRIKHFLSSLDFLFNEGELKSTLKAIGLEMNGV</sequence>
<dbReference type="AlphaFoldDB" id="A0A830ZB87"/>
<name>A0A830ZB87_9ENTR</name>
<dbReference type="CDD" id="cd00085">
    <property type="entry name" value="HNHc"/>
    <property type="match status" value="2"/>
</dbReference>
<dbReference type="SMART" id="SM00507">
    <property type="entry name" value="HNHc"/>
    <property type="match status" value="2"/>
</dbReference>
<geneLocation type="plasmid" evidence="2 3">
    <name>p888-76-1</name>
</geneLocation>
<evidence type="ECO:0000313" key="3">
    <source>
        <dbReference type="Proteomes" id="UP000187148"/>
    </source>
</evidence>
<evidence type="ECO:0000259" key="1">
    <source>
        <dbReference type="SMART" id="SM00507"/>
    </source>
</evidence>
<keyword evidence="2" id="KW-0614">Plasmid</keyword>
<dbReference type="RefSeq" id="WP_076770400.1">
    <property type="nucleotide sequence ID" value="NZ_CP019446.1"/>
</dbReference>
<dbReference type="Proteomes" id="UP000187148">
    <property type="component" value="Plasmid p888-76-1"/>
</dbReference>
<feature type="domain" description="HNH nuclease" evidence="1">
    <location>
        <begin position="370"/>
        <end position="422"/>
    </location>
</feature>
<protein>
    <recommendedName>
        <fullName evidence="1">HNH nuclease domain-containing protein</fullName>
    </recommendedName>
</protein>
<keyword evidence="3" id="KW-1185">Reference proteome</keyword>
<feature type="domain" description="HNH nuclease" evidence="1">
    <location>
        <begin position="19"/>
        <end position="93"/>
    </location>
</feature>